<organism evidence="1 2">
    <name type="scientific">Pseudonocardia autotrophica</name>
    <name type="common">Amycolata autotrophica</name>
    <name type="synonym">Nocardia autotrophica</name>
    <dbReference type="NCBI Taxonomy" id="2074"/>
    <lineage>
        <taxon>Bacteria</taxon>
        <taxon>Bacillati</taxon>
        <taxon>Actinomycetota</taxon>
        <taxon>Actinomycetes</taxon>
        <taxon>Pseudonocardiales</taxon>
        <taxon>Pseudonocardiaceae</taxon>
        <taxon>Pseudonocardia</taxon>
    </lineage>
</organism>
<comment type="caution">
    <text evidence="1">The sequence shown here is derived from an EMBL/GenBank/DDBJ whole genome shotgun (WGS) entry which is preliminary data.</text>
</comment>
<keyword evidence="2" id="KW-1185">Reference proteome</keyword>
<proteinExistence type="predicted"/>
<accession>A0A1Y2MH88</accession>
<dbReference type="Proteomes" id="UP000194360">
    <property type="component" value="Unassembled WGS sequence"/>
</dbReference>
<sequence>MSAVPPVLPPDASGRIAAHDEVHVRRARPLPVPPMTAQVTMLTDGAPPSAEIARLKELAAAHDATANATDVGFILGCVPRKSGRLEPRCGA</sequence>
<protein>
    <submittedName>
        <fullName evidence="1">Uncharacterized protein</fullName>
    </submittedName>
</protein>
<dbReference type="EMBL" id="MIGB01000089">
    <property type="protein sequence ID" value="OSY34461.1"/>
    <property type="molecule type" value="Genomic_DNA"/>
</dbReference>
<dbReference type="AlphaFoldDB" id="A0A1Y2MH88"/>
<gene>
    <name evidence="1" type="ORF">BG845_06836</name>
</gene>
<evidence type="ECO:0000313" key="1">
    <source>
        <dbReference type="EMBL" id="OSY34461.1"/>
    </source>
</evidence>
<name>A0A1Y2MH88_PSEAH</name>
<reference evidence="1 2" key="1">
    <citation type="submission" date="2016-09" db="EMBL/GenBank/DDBJ databases">
        <title>Pseudonocardia autotrophica DSM535, a candidate organism with high potential of specific P450 cytochromes.</title>
        <authorList>
            <person name="Grumaz C."/>
            <person name="Vainshtein Y."/>
            <person name="Kirstahler P."/>
            <person name="Sohn K."/>
        </authorList>
    </citation>
    <scope>NUCLEOTIDE SEQUENCE [LARGE SCALE GENOMIC DNA]</scope>
    <source>
        <strain evidence="1 2">DSM 535</strain>
    </source>
</reference>
<evidence type="ECO:0000313" key="2">
    <source>
        <dbReference type="Proteomes" id="UP000194360"/>
    </source>
</evidence>
<dbReference type="STRING" id="2074.BG845_06836"/>